<dbReference type="PANTHER" id="PTHR47789:SF1">
    <property type="entry name" value="LAS SEVENTEEN-BINDING PROTEIN 5"/>
    <property type="match status" value="1"/>
</dbReference>
<dbReference type="AlphaFoldDB" id="A0AAN7DTT6"/>
<reference evidence="3 4" key="1">
    <citation type="submission" date="2022-11" db="EMBL/GenBank/DDBJ databases">
        <title>Mucor velutinosus strain NIH1002 WGS.</title>
        <authorList>
            <person name="Subramanian P."/>
            <person name="Mullikin J.C."/>
            <person name="Segre J.A."/>
            <person name="Zelazny A.M."/>
        </authorList>
    </citation>
    <scope>NUCLEOTIDE SEQUENCE [LARGE SCALE GENOMIC DNA]</scope>
    <source>
        <strain evidence="3 4">NIH1002</strain>
    </source>
</reference>
<organism evidence="3 4">
    <name type="scientific">Mucor velutinosus</name>
    <dbReference type="NCBI Taxonomy" id="708070"/>
    <lineage>
        <taxon>Eukaryota</taxon>
        <taxon>Fungi</taxon>
        <taxon>Fungi incertae sedis</taxon>
        <taxon>Mucoromycota</taxon>
        <taxon>Mucoromycotina</taxon>
        <taxon>Mucoromycetes</taxon>
        <taxon>Mucorales</taxon>
        <taxon>Mucorineae</taxon>
        <taxon>Mucoraceae</taxon>
        <taxon>Mucor</taxon>
    </lineage>
</organism>
<proteinExistence type="predicted"/>
<dbReference type="GO" id="GO:0007034">
    <property type="term" value="P:vacuolar transport"/>
    <property type="evidence" value="ECO:0007669"/>
    <property type="project" value="UniProtKB-ARBA"/>
</dbReference>
<evidence type="ECO:0000313" key="3">
    <source>
        <dbReference type="EMBL" id="KAK4522101.1"/>
    </source>
</evidence>
<dbReference type="InterPro" id="IPR044103">
    <property type="entry name" value="GAT_LSB5"/>
</dbReference>
<dbReference type="GeneID" id="89948326"/>
<dbReference type="GO" id="GO:0043130">
    <property type="term" value="F:ubiquitin binding"/>
    <property type="evidence" value="ECO:0007669"/>
    <property type="project" value="InterPro"/>
</dbReference>
<dbReference type="SUPFAM" id="SSF48464">
    <property type="entry name" value="ENTH/VHS domain"/>
    <property type="match status" value="1"/>
</dbReference>
<feature type="compositionally biased region" description="Low complexity" evidence="1">
    <location>
        <begin position="222"/>
        <end position="244"/>
    </location>
</feature>
<dbReference type="EMBL" id="JASEJX010000001">
    <property type="protein sequence ID" value="KAK4522101.1"/>
    <property type="molecule type" value="Genomic_DNA"/>
</dbReference>
<dbReference type="GO" id="GO:0030479">
    <property type="term" value="C:actin cortical patch"/>
    <property type="evidence" value="ECO:0007669"/>
    <property type="project" value="TreeGrafter"/>
</dbReference>
<comment type="caution">
    <text evidence="3">The sequence shown here is derived from an EMBL/GenBank/DDBJ whole genome shotgun (WGS) entry which is preliminary data.</text>
</comment>
<protein>
    <recommendedName>
        <fullName evidence="2">VHS domain-containing protein</fullName>
    </recommendedName>
</protein>
<evidence type="ECO:0000313" key="4">
    <source>
        <dbReference type="Proteomes" id="UP001304243"/>
    </source>
</evidence>
<accession>A0AAN7DTT6</accession>
<name>A0AAN7DTT6_9FUNG</name>
<dbReference type="SUPFAM" id="SSF89009">
    <property type="entry name" value="GAT-like domain"/>
    <property type="match status" value="1"/>
</dbReference>
<dbReference type="Gene3D" id="1.20.58.160">
    <property type="match status" value="1"/>
</dbReference>
<dbReference type="SMART" id="SM00288">
    <property type="entry name" value="VHS"/>
    <property type="match status" value="1"/>
</dbReference>
<dbReference type="CDD" id="cd14232">
    <property type="entry name" value="GAT_LSB5"/>
    <property type="match status" value="1"/>
</dbReference>
<evidence type="ECO:0000256" key="1">
    <source>
        <dbReference type="SAM" id="MobiDB-lite"/>
    </source>
</evidence>
<feature type="compositionally biased region" description="Low complexity" evidence="1">
    <location>
        <begin position="360"/>
        <end position="374"/>
    </location>
</feature>
<sequence>MGFFTEDIQKTSVSLYIERLSNLEEVDWYLLQQLTESIQMQANGPREAVETVRKKLKHGGTQQKLRVLEILKLLMENSNQQFHRQFLANEKMRERFELMLTSPAENAAVKKELVSLLGAWAVKYKSEPGMKAIQDLFEMGRGGGRRVVTRPRANTDTMDRHPHIQSPSTPTSRHMDTPTSPRRRSPSPIREEKRRSLPPAMPSKPAQSVERSPPPKNKSKPRSQSSAATTSRPSPASGSAGPTRVFNFEKAKPKILEEIALGNSNANNLVNALKLINTSEDRWEIDLQHDKRLQGFHDKCEESKKRIVRYARLVEDEDWIGTLLATNEGLLKALEMYDIMLAGEIPAAWSQAQQNQQQLRLAYQQSEAPPKQIRAPPPPPLPQTLQIEDSFSNMQLTRREQEPEEELDPFADPVTPIEDENRRGYLY</sequence>
<feature type="region of interest" description="Disordered" evidence="1">
    <location>
        <begin position="360"/>
        <end position="427"/>
    </location>
</feature>
<dbReference type="Proteomes" id="UP001304243">
    <property type="component" value="Unassembled WGS sequence"/>
</dbReference>
<dbReference type="PROSITE" id="PS50179">
    <property type="entry name" value="VHS"/>
    <property type="match status" value="1"/>
</dbReference>
<keyword evidence="4" id="KW-1185">Reference proteome</keyword>
<dbReference type="GO" id="GO:0007015">
    <property type="term" value="P:actin filament organization"/>
    <property type="evidence" value="ECO:0007669"/>
    <property type="project" value="InterPro"/>
</dbReference>
<feature type="compositionally biased region" description="Polar residues" evidence="1">
    <location>
        <begin position="383"/>
        <end position="396"/>
    </location>
</feature>
<dbReference type="Pfam" id="PF00790">
    <property type="entry name" value="VHS"/>
    <property type="match status" value="1"/>
</dbReference>
<dbReference type="PANTHER" id="PTHR47789">
    <property type="entry name" value="LAS SEVENTEEN-BINDING PROTEIN 5"/>
    <property type="match status" value="1"/>
</dbReference>
<dbReference type="InterPro" id="IPR038425">
    <property type="entry name" value="GAT_sf"/>
</dbReference>
<dbReference type="GO" id="GO:0035091">
    <property type="term" value="F:phosphatidylinositol binding"/>
    <property type="evidence" value="ECO:0007669"/>
    <property type="project" value="InterPro"/>
</dbReference>
<dbReference type="Gene3D" id="1.25.40.90">
    <property type="match status" value="1"/>
</dbReference>
<dbReference type="InterPro" id="IPR045007">
    <property type="entry name" value="LSB5"/>
</dbReference>
<dbReference type="CDD" id="cd16980">
    <property type="entry name" value="VHS_Lsb5"/>
    <property type="match status" value="1"/>
</dbReference>
<dbReference type="GO" id="GO:0006897">
    <property type="term" value="P:endocytosis"/>
    <property type="evidence" value="ECO:0007669"/>
    <property type="project" value="InterPro"/>
</dbReference>
<dbReference type="GO" id="GO:0051666">
    <property type="term" value="P:actin cortical patch localization"/>
    <property type="evidence" value="ECO:0007669"/>
    <property type="project" value="TreeGrafter"/>
</dbReference>
<gene>
    <name evidence="3" type="ORF">ATC70_004640</name>
</gene>
<dbReference type="RefSeq" id="XP_064688767.1">
    <property type="nucleotide sequence ID" value="XM_064823942.1"/>
</dbReference>
<feature type="region of interest" description="Disordered" evidence="1">
    <location>
        <begin position="144"/>
        <end position="245"/>
    </location>
</feature>
<evidence type="ECO:0000259" key="2">
    <source>
        <dbReference type="PROSITE" id="PS50179"/>
    </source>
</evidence>
<dbReference type="InterPro" id="IPR008942">
    <property type="entry name" value="ENTH_VHS"/>
</dbReference>
<feature type="domain" description="VHS" evidence="2">
    <location>
        <begin position="18"/>
        <end position="148"/>
    </location>
</feature>
<dbReference type="InterPro" id="IPR002014">
    <property type="entry name" value="VHS_dom"/>
</dbReference>